<dbReference type="AlphaFoldDB" id="C3Z2S3"/>
<evidence type="ECO:0000256" key="8">
    <source>
        <dbReference type="SAM" id="Phobius"/>
    </source>
</evidence>
<dbReference type="InParanoid" id="C3Z2S3"/>
<evidence type="ECO:0000256" key="1">
    <source>
        <dbReference type="ARBA" id="ARBA00004613"/>
    </source>
</evidence>
<dbReference type="STRING" id="7739.C3Z2S3"/>
<keyword evidence="5 6" id="KW-1015">Disulfide bond</keyword>
<keyword evidence="2" id="KW-0964">Secreted</keyword>
<feature type="signal peptide" evidence="9">
    <location>
        <begin position="1"/>
        <end position="25"/>
    </location>
</feature>
<dbReference type="EMBL" id="GG666574">
    <property type="protein sequence ID" value="EEN53324.1"/>
    <property type="molecule type" value="Genomic_DNA"/>
</dbReference>
<feature type="chain" id="PRO_5002936327" description="EGF-like domain-containing protein" evidence="9">
    <location>
        <begin position="26"/>
        <end position="288"/>
    </location>
</feature>
<evidence type="ECO:0000313" key="11">
    <source>
        <dbReference type="EMBL" id="EEN53324.1"/>
    </source>
</evidence>
<gene>
    <name evidence="11" type="ORF">BRAFLDRAFT_118182</name>
</gene>
<dbReference type="PROSITE" id="PS00022">
    <property type="entry name" value="EGF_1"/>
    <property type="match status" value="1"/>
</dbReference>
<keyword evidence="4 9" id="KW-0732">Signal</keyword>
<feature type="disulfide bond" evidence="6">
    <location>
        <begin position="64"/>
        <end position="73"/>
    </location>
</feature>
<accession>C3Z2S3</accession>
<dbReference type="GO" id="GO:0005576">
    <property type="term" value="C:extracellular region"/>
    <property type="evidence" value="ECO:0007669"/>
    <property type="project" value="UniProtKB-SubCell"/>
</dbReference>
<dbReference type="FunFam" id="2.10.25.10:FF:001368">
    <property type="entry name" value="Uncharacterized protein"/>
    <property type="match status" value="1"/>
</dbReference>
<evidence type="ECO:0000256" key="6">
    <source>
        <dbReference type="PROSITE-ProRule" id="PRU00076"/>
    </source>
</evidence>
<name>C3Z2S3_BRAFL</name>
<feature type="transmembrane region" description="Helical" evidence="8">
    <location>
        <begin position="235"/>
        <end position="259"/>
    </location>
</feature>
<sequence>MVTTTVPEKHLRLMILTLCLVPAFSQDGIFYDDCPESYSGYCLNGGTCTILPGLPEDQAIRCSCPSDKVGERCENSNPNSQTTARGPEGEIRAVYIVVGVLGGLLLIATVAAVAYFCSQYAQSQTPNVTLPQSSNTTQFEATPQTITVHRRSTSKKIENGTGEEATPTTLSTGHFQTCPTEYEGYCDEGTCNYIAEHPDPKQRISCSCPPWKRGQRCQFSDPDYSRKDSVERALLNSYVVIGVLVGLLVLVAIPAAAFICRRSRSSRDSNMNARDMREAGSSATLMGP</sequence>
<evidence type="ECO:0000259" key="10">
    <source>
        <dbReference type="PROSITE" id="PS50026"/>
    </source>
</evidence>
<reference evidence="11" key="1">
    <citation type="journal article" date="2008" name="Nature">
        <title>The amphioxus genome and the evolution of the chordate karyotype.</title>
        <authorList>
            <consortium name="US DOE Joint Genome Institute (JGI-PGF)"/>
            <person name="Putnam N.H."/>
            <person name="Butts T."/>
            <person name="Ferrier D.E.K."/>
            <person name="Furlong R.F."/>
            <person name="Hellsten U."/>
            <person name="Kawashima T."/>
            <person name="Robinson-Rechavi M."/>
            <person name="Shoguchi E."/>
            <person name="Terry A."/>
            <person name="Yu J.-K."/>
            <person name="Benito-Gutierrez E.L."/>
            <person name="Dubchak I."/>
            <person name="Garcia-Fernandez J."/>
            <person name="Gibson-Brown J.J."/>
            <person name="Grigoriev I.V."/>
            <person name="Horton A.C."/>
            <person name="de Jong P.J."/>
            <person name="Jurka J."/>
            <person name="Kapitonov V.V."/>
            <person name="Kohara Y."/>
            <person name="Kuroki Y."/>
            <person name="Lindquist E."/>
            <person name="Lucas S."/>
            <person name="Osoegawa K."/>
            <person name="Pennacchio L.A."/>
            <person name="Salamov A.A."/>
            <person name="Satou Y."/>
            <person name="Sauka-Spengler T."/>
            <person name="Schmutz J."/>
            <person name="Shin-I T."/>
            <person name="Toyoda A."/>
            <person name="Bronner-Fraser M."/>
            <person name="Fujiyama A."/>
            <person name="Holland L.Z."/>
            <person name="Holland P.W.H."/>
            <person name="Satoh N."/>
            <person name="Rokhsar D.S."/>
        </authorList>
    </citation>
    <scope>NUCLEOTIDE SEQUENCE [LARGE SCALE GENOMIC DNA]</scope>
    <source>
        <strain evidence="11">S238N-H82</strain>
        <tissue evidence="11">Testes</tissue>
    </source>
</reference>
<evidence type="ECO:0000256" key="5">
    <source>
        <dbReference type="ARBA" id="ARBA00023157"/>
    </source>
</evidence>
<dbReference type="PANTHER" id="PTHR10740:SF14">
    <property type="entry name" value="EGF-LIKE DOMAIN-CONTAINING PROTEIN"/>
    <property type="match status" value="1"/>
</dbReference>
<dbReference type="SMART" id="SM00181">
    <property type="entry name" value="EGF"/>
    <property type="match status" value="2"/>
</dbReference>
<keyword evidence="8" id="KW-0472">Membrane</keyword>
<keyword evidence="3 6" id="KW-0245">EGF-like domain</keyword>
<feature type="compositionally biased region" description="Polar residues" evidence="7">
    <location>
        <begin position="130"/>
        <end position="147"/>
    </location>
</feature>
<dbReference type="Gene3D" id="2.10.25.10">
    <property type="entry name" value="Laminin"/>
    <property type="match status" value="2"/>
</dbReference>
<dbReference type="PROSITE" id="PS50026">
    <property type="entry name" value="EGF_3"/>
    <property type="match status" value="1"/>
</dbReference>
<dbReference type="PANTHER" id="PTHR10740">
    <property type="entry name" value="TRANSFORMING GROWTH FACTOR ALPHA"/>
    <property type="match status" value="1"/>
</dbReference>
<dbReference type="InterPro" id="IPR000742">
    <property type="entry name" value="EGF"/>
</dbReference>
<comment type="caution">
    <text evidence="6">Lacks conserved residue(s) required for the propagation of feature annotation.</text>
</comment>
<feature type="domain" description="EGF-like" evidence="10">
    <location>
        <begin position="30"/>
        <end position="74"/>
    </location>
</feature>
<feature type="region of interest" description="Disordered" evidence="7">
    <location>
        <begin position="269"/>
        <end position="288"/>
    </location>
</feature>
<evidence type="ECO:0000256" key="4">
    <source>
        <dbReference type="ARBA" id="ARBA00022729"/>
    </source>
</evidence>
<comment type="subcellular location">
    <subcellularLocation>
        <location evidence="1">Secreted</location>
    </subcellularLocation>
</comment>
<feature type="transmembrane region" description="Helical" evidence="8">
    <location>
        <begin position="93"/>
        <end position="117"/>
    </location>
</feature>
<dbReference type="SUPFAM" id="SSF57196">
    <property type="entry name" value="EGF/Laminin"/>
    <property type="match status" value="2"/>
</dbReference>
<evidence type="ECO:0000256" key="7">
    <source>
        <dbReference type="SAM" id="MobiDB-lite"/>
    </source>
</evidence>
<evidence type="ECO:0000256" key="9">
    <source>
        <dbReference type="SAM" id="SignalP"/>
    </source>
</evidence>
<protein>
    <recommendedName>
        <fullName evidence="10">EGF-like domain-containing protein</fullName>
    </recommendedName>
</protein>
<evidence type="ECO:0000256" key="3">
    <source>
        <dbReference type="ARBA" id="ARBA00022536"/>
    </source>
</evidence>
<keyword evidence="8" id="KW-1133">Transmembrane helix</keyword>
<keyword evidence="8" id="KW-0812">Transmembrane</keyword>
<proteinExistence type="predicted"/>
<feature type="region of interest" description="Disordered" evidence="7">
    <location>
        <begin position="130"/>
        <end position="153"/>
    </location>
</feature>
<evidence type="ECO:0000256" key="2">
    <source>
        <dbReference type="ARBA" id="ARBA00022525"/>
    </source>
</evidence>
<organism>
    <name type="scientific">Branchiostoma floridae</name>
    <name type="common">Florida lancelet</name>
    <name type="synonym">Amphioxus</name>
    <dbReference type="NCBI Taxonomy" id="7739"/>
    <lineage>
        <taxon>Eukaryota</taxon>
        <taxon>Metazoa</taxon>
        <taxon>Chordata</taxon>
        <taxon>Cephalochordata</taxon>
        <taxon>Leptocardii</taxon>
        <taxon>Amphioxiformes</taxon>
        <taxon>Branchiostomatidae</taxon>
        <taxon>Branchiostoma</taxon>
    </lineage>
</organism>